<dbReference type="EMBL" id="ML006394">
    <property type="protein sequence ID" value="RKP16590.1"/>
    <property type="molecule type" value="Genomic_DNA"/>
</dbReference>
<gene>
    <name evidence="1" type="ORF">ROZALSC1DRAFT_25097</name>
</gene>
<sequence length="238" mass="28358">MNARDRVKEWLTFELGYLKKPVDSNSNLICDGTVGSFCEEEDVEVFCKPPLDEMMNEAMRRVKSRQNVERIRRTMINYYKNGRRDEKYHEFLRKYGRVVERLIEREREKNQSVPVCRKEMRGDAEIDKLVERAEILSNKSEKRTSLIKEMVNDLRKNLNVELQRDRDLSHLPILSLDKHSRLSVEEFKEWISELKEFRLACPVEEIIPIVLDVLKMINENLEEFISNLNPIEQIEQAK</sequence>
<dbReference type="Proteomes" id="UP000281549">
    <property type="component" value="Unassembled WGS sequence"/>
</dbReference>
<proteinExistence type="predicted"/>
<protein>
    <submittedName>
        <fullName evidence="1">Uncharacterized protein</fullName>
    </submittedName>
</protein>
<name>A0A4P9YEC4_ROZAC</name>
<organism evidence="1 2">
    <name type="scientific">Rozella allomycis (strain CSF55)</name>
    <dbReference type="NCBI Taxonomy" id="988480"/>
    <lineage>
        <taxon>Eukaryota</taxon>
        <taxon>Fungi</taxon>
        <taxon>Fungi incertae sedis</taxon>
        <taxon>Cryptomycota</taxon>
        <taxon>Cryptomycota incertae sedis</taxon>
        <taxon>Rozella</taxon>
    </lineage>
</organism>
<evidence type="ECO:0000313" key="1">
    <source>
        <dbReference type="EMBL" id="RKP16590.1"/>
    </source>
</evidence>
<accession>A0A4P9YEC4</accession>
<reference evidence="2" key="1">
    <citation type="journal article" date="2018" name="Nat. Microbiol.">
        <title>Leveraging single-cell genomics to expand the fungal tree of life.</title>
        <authorList>
            <person name="Ahrendt S.R."/>
            <person name="Quandt C.A."/>
            <person name="Ciobanu D."/>
            <person name="Clum A."/>
            <person name="Salamov A."/>
            <person name="Andreopoulos B."/>
            <person name="Cheng J.F."/>
            <person name="Woyke T."/>
            <person name="Pelin A."/>
            <person name="Henrissat B."/>
            <person name="Reynolds N.K."/>
            <person name="Benny G.L."/>
            <person name="Smith M.E."/>
            <person name="James T.Y."/>
            <person name="Grigoriev I.V."/>
        </authorList>
    </citation>
    <scope>NUCLEOTIDE SEQUENCE [LARGE SCALE GENOMIC DNA]</scope>
    <source>
        <strain evidence="2">CSF55</strain>
    </source>
</reference>
<dbReference type="AlphaFoldDB" id="A0A4P9YEC4"/>
<evidence type="ECO:0000313" key="2">
    <source>
        <dbReference type="Proteomes" id="UP000281549"/>
    </source>
</evidence>